<name>A0A5D4H3B5_9SPHI</name>
<dbReference type="AlphaFoldDB" id="A0A5D4H3B5"/>
<keyword evidence="2" id="KW-1185">Reference proteome</keyword>
<dbReference type="SUPFAM" id="SSF82171">
    <property type="entry name" value="DPP6 N-terminal domain-like"/>
    <property type="match status" value="1"/>
</dbReference>
<dbReference type="Proteomes" id="UP000322362">
    <property type="component" value="Unassembled WGS sequence"/>
</dbReference>
<reference evidence="1 2" key="1">
    <citation type="submission" date="2019-08" db="EMBL/GenBank/DDBJ databases">
        <title>Phlebobacter frassis gen. nov. sp. nov., a new member of family Sphingobacteriaceae isolated from sand fly rearing media.</title>
        <authorList>
            <person name="Kakumanu M.L."/>
            <person name="Marayati B.F."/>
            <person name="Wada-Katsumata A."/>
            <person name="Wasserberg G."/>
            <person name="Schal C."/>
            <person name="Apperson C.S."/>
            <person name="Ponnusamy L."/>
        </authorList>
    </citation>
    <scope>NUCLEOTIDE SEQUENCE [LARGE SCALE GENOMIC DNA]</scope>
    <source>
        <strain evidence="1 2">SSI9</strain>
    </source>
</reference>
<dbReference type="Gene3D" id="2.120.10.30">
    <property type="entry name" value="TolB, C-terminal domain"/>
    <property type="match status" value="1"/>
</dbReference>
<accession>A0A5D4H3B5</accession>
<dbReference type="EMBL" id="VTAV01000009">
    <property type="protein sequence ID" value="TYR35306.1"/>
    <property type="molecule type" value="Genomic_DNA"/>
</dbReference>
<gene>
    <name evidence="1" type="ORF">FXV77_12980</name>
</gene>
<proteinExistence type="predicted"/>
<dbReference type="RefSeq" id="WP_148919665.1">
    <property type="nucleotide sequence ID" value="NZ_VTAV01000009.1"/>
</dbReference>
<evidence type="ECO:0000313" key="2">
    <source>
        <dbReference type="Proteomes" id="UP000322362"/>
    </source>
</evidence>
<dbReference type="PROSITE" id="PS51257">
    <property type="entry name" value="PROKAR_LIPOPROTEIN"/>
    <property type="match status" value="1"/>
</dbReference>
<dbReference type="InterPro" id="IPR011042">
    <property type="entry name" value="6-blade_b-propeller_TolB-like"/>
</dbReference>
<sequence length="320" mass="35977">MIKRTIFIFPTLVGLFSLFLMGCSKDNGDNGGTEMGSFPGHIYHQYTSDVMKLDMRTGEESAFFSYNAYGTVGWGLSRDGKLRIVSTREAGTYDRNHFTVVNTADETIAKEFDYVPRYGNSTSNLGKISFDNSLIMVTPDRDNGIVILDMDGNVKYEMSGIGNESFTSEDDAVWLPNNSILVRFKDRLILRSDPPYTSLSLVKEMNYENWGNIRISNNGQRMSFYINKHIYMMDINGENLVQVTESNADEAFAEFSPDDKYLLIAADYVHLPASSNSHWFLKIIPADGKTYNLDSSPEVISVIPKGSSSIVRANKVTAWR</sequence>
<comment type="caution">
    <text evidence="1">The sequence shown here is derived from an EMBL/GenBank/DDBJ whole genome shotgun (WGS) entry which is preliminary data.</text>
</comment>
<organism evidence="1 2">
    <name type="scientific">Sphingobacterium phlebotomi</name>
    <dbReference type="NCBI Taxonomy" id="2605433"/>
    <lineage>
        <taxon>Bacteria</taxon>
        <taxon>Pseudomonadati</taxon>
        <taxon>Bacteroidota</taxon>
        <taxon>Sphingobacteriia</taxon>
        <taxon>Sphingobacteriales</taxon>
        <taxon>Sphingobacteriaceae</taxon>
        <taxon>Sphingobacterium</taxon>
    </lineage>
</organism>
<protein>
    <submittedName>
        <fullName evidence="1">Uncharacterized protein</fullName>
    </submittedName>
</protein>
<evidence type="ECO:0000313" key="1">
    <source>
        <dbReference type="EMBL" id="TYR35306.1"/>
    </source>
</evidence>